<evidence type="ECO:0000313" key="11">
    <source>
        <dbReference type="EMBL" id="GFQ81263.1"/>
    </source>
</evidence>
<evidence type="ECO:0000256" key="8">
    <source>
        <dbReference type="ARBA" id="ARBA00031344"/>
    </source>
</evidence>
<dbReference type="PANTHER" id="PTHR12961:SF0">
    <property type="entry name" value="CONSERVED OLIGOMERIC GOLGI COMPLEX SUBUNIT 2"/>
    <property type="match status" value="1"/>
</dbReference>
<gene>
    <name evidence="11" type="primary">Cog2</name>
    <name evidence="11" type="ORF">TNCT_537481</name>
</gene>
<evidence type="ECO:0000256" key="2">
    <source>
        <dbReference type="ARBA" id="ARBA00007603"/>
    </source>
</evidence>
<dbReference type="InterPro" id="IPR009316">
    <property type="entry name" value="COG2"/>
</dbReference>
<evidence type="ECO:0000256" key="1">
    <source>
        <dbReference type="ARBA" id="ARBA00004395"/>
    </source>
</evidence>
<dbReference type="GO" id="GO:0015031">
    <property type="term" value="P:protein transport"/>
    <property type="evidence" value="ECO:0007669"/>
    <property type="project" value="UniProtKB-KW"/>
</dbReference>
<evidence type="ECO:0000259" key="9">
    <source>
        <dbReference type="Pfam" id="PF06148"/>
    </source>
</evidence>
<dbReference type="GO" id="GO:0007030">
    <property type="term" value="P:Golgi organization"/>
    <property type="evidence" value="ECO:0007669"/>
    <property type="project" value="InterPro"/>
</dbReference>
<sequence>MSEYINPIDIHLKVKSLPTLCFNKDDFLSDNFCIDRFISECRKHALLDTMRDDLNMYHKMLCTAMIELLNKDYTDFVNLSSNLAGLDKSLKKLSLPLQALKTEIEVTKKTLDETLHTVTKMCFERVLNHDAKVLVHHLLTIEDGLENIRLMTSEKDQNPHDIQILERVAFTFNNVQYHMHKTKNHTIKNYALKEEIFSNVAKNLEQNLQDVFLSLLSQNFSSGVFSNNLIHPNQIENLQKILRVYSVISKEKELENVFQISVVRPFMQKLVTQTNVTKLGFEKVLQEILNFIPNACCDVLKLTKGINKDIEIILGYDFLVNAVWPEIMNAFELISPVYLYSLGDPQQFHQNYCSVMKFLDEFEHLCEVQSSVVKLRKLSSYKDFIKKFNLDVYFQIRFQEIAGRFELDLLEDGFVCVESSDPYILKATVSFWCCLNLCWSDTVFLPLLGKEFWKLTIQLISRYSVWATSCIKEIIYKENGTLKLTSLIKDIETLKPEMKRFFLEIIQQKLCYGKVYDSTEHAFQDVEKSLHEIPAIAAKLIIKVLIEKCSVHLKLISSIPQRFRKTNREIPSKPSPYVSQVLNPLTDFLLETHSILPSEWQYKIESQVTDAIMKKCVTLMQDVLTSIKKMEDSLKILKRARDKSTGQFSHGFVTDDDKIRRQLAIDVAHFEELIQKSNLHTSALKSLSELRGLIASTERER</sequence>
<protein>
    <recommendedName>
        <fullName evidence="3">Conserved oligomeric Golgi complex subunit 2</fullName>
    </recommendedName>
    <alternativeName>
        <fullName evidence="8">Component of oligomeric Golgi complex 2</fullName>
    </alternativeName>
</protein>
<evidence type="ECO:0000256" key="7">
    <source>
        <dbReference type="ARBA" id="ARBA00023136"/>
    </source>
</evidence>
<evidence type="ECO:0000256" key="6">
    <source>
        <dbReference type="ARBA" id="ARBA00023034"/>
    </source>
</evidence>
<dbReference type="PANTHER" id="PTHR12961">
    <property type="entry name" value="CONSERVED OLIGOMERIC GOLGI COMPLEX COMPONENT 2"/>
    <property type="match status" value="1"/>
</dbReference>
<evidence type="ECO:0000256" key="5">
    <source>
        <dbReference type="ARBA" id="ARBA00022927"/>
    </source>
</evidence>
<dbReference type="InterPro" id="IPR024602">
    <property type="entry name" value="COG_su2_N"/>
</dbReference>
<evidence type="ECO:0000313" key="12">
    <source>
        <dbReference type="Proteomes" id="UP000887116"/>
    </source>
</evidence>
<feature type="domain" description="COG complex component COG2 C-terminal" evidence="10">
    <location>
        <begin position="386"/>
        <end position="667"/>
    </location>
</feature>
<dbReference type="InterPro" id="IPR024603">
    <property type="entry name" value="COG_complex_COG2_C"/>
</dbReference>
<dbReference type="Proteomes" id="UP000887116">
    <property type="component" value="Unassembled WGS sequence"/>
</dbReference>
<dbReference type="GO" id="GO:0000139">
    <property type="term" value="C:Golgi membrane"/>
    <property type="evidence" value="ECO:0007669"/>
    <property type="project" value="UniProtKB-SubCell"/>
</dbReference>
<organism evidence="11 12">
    <name type="scientific">Trichonephila clavata</name>
    <name type="common">Joro spider</name>
    <name type="synonym">Nephila clavata</name>
    <dbReference type="NCBI Taxonomy" id="2740835"/>
    <lineage>
        <taxon>Eukaryota</taxon>
        <taxon>Metazoa</taxon>
        <taxon>Ecdysozoa</taxon>
        <taxon>Arthropoda</taxon>
        <taxon>Chelicerata</taxon>
        <taxon>Arachnida</taxon>
        <taxon>Araneae</taxon>
        <taxon>Araneomorphae</taxon>
        <taxon>Entelegynae</taxon>
        <taxon>Araneoidea</taxon>
        <taxon>Nephilidae</taxon>
        <taxon>Trichonephila</taxon>
    </lineage>
</organism>
<keyword evidence="5" id="KW-0653">Protein transport</keyword>
<comment type="similarity">
    <text evidence="2">Belongs to the COG2 family.</text>
</comment>
<name>A0A8X6FIS0_TRICU</name>
<accession>A0A8X6FIS0</accession>
<dbReference type="Pfam" id="PF12022">
    <property type="entry name" value="COG2_C"/>
    <property type="match status" value="1"/>
</dbReference>
<dbReference type="EMBL" id="BMAO01032310">
    <property type="protein sequence ID" value="GFQ81263.1"/>
    <property type="molecule type" value="Genomic_DNA"/>
</dbReference>
<evidence type="ECO:0000256" key="4">
    <source>
        <dbReference type="ARBA" id="ARBA00022448"/>
    </source>
</evidence>
<keyword evidence="7" id="KW-0472">Membrane</keyword>
<dbReference type="GO" id="GO:0017119">
    <property type="term" value="C:Golgi transport complex"/>
    <property type="evidence" value="ECO:0007669"/>
    <property type="project" value="TreeGrafter"/>
</dbReference>
<proteinExistence type="inferred from homology"/>
<keyword evidence="4" id="KW-0813">Transport</keyword>
<keyword evidence="6" id="KW-0333">Golgi apparatus</keyword>
<keyword evidence="12" id="KW-1185">Reference proteome</keyword>
<comment type="caution">
    <text evidence="11">The sequence shown here is derived from an EMBL/GenBank/DDBJ whole genome shotgun (WGS) entry which is preliminary data.</text>
</comment>
<dbReference type="OrthoDB" id="332281at2759"/>
<dbReference type="Pfam" id="PF06148">
    <property type="entry name" value="COG2_N"/>
    <property type="match status" value="1"/>
</dbReference>
<feature type="domain" description="Conserved oligomeric Golgi complex subunit 2 N-terminal" evidence="9">
    <location>
        <begin position="20"/>
        <end position="93"/>
    </location>
</feature>
<evidence type="ECO:0000256" key="3">
    <source>
        <dbReference type="ARBA" id="ARBA00020977"/>
    </source>
</evidence>
<dbReference type="AlphaFoldDB" id="A0A8X6FIS0"/>
<dbReference type="GO" id="GO:0006891">
    <property type="term" value="P:intra-Golgi vesicle-mediated transport"/>
    <property type="evidence" value="ECO:0007669"/>
    <property type="project" value="TreeGrafter"/>
</dbReference>
<comment type="subcellular location">
    <subcellularLocation>
        <location evidence="1">Golgi apparatus membrane</location>
        <topology evidence="1">Peripheral membrane protein</topology>
    </subcellularLocation>
</comment>
<reference evidence="11" key="1">
    <citation type="submission" date="2020-07" db="EMBL/GenBank/DDBJ databases">
        <title>Multicomponent nature underlies the extraordinary mechanical properties of spider dragline silk.</title>
        <authorList>
            <person name="Kono N."/>
            <person name="Nakamura H."/>
            <person name="Mori M."/>
            <person name="Yoshida Y."/>
            <person name="Ohtoshi R."/>
            <person name="Malay A.D."/>
            <person name="Moran D.A.P."/>
            <person name="Tomita M."/>
            <person name="Numata K."/>
            <person name="Arakawa K."/>
        </authorList>
    </citation>
    <scope>NUCLEOTIDE SEQUENCE</scope>
</reference>
<evidence type="ECO:0000259" key="10">
    <source>
        <dbReference type="Pfam" id="PF12022"/>
    </source>
</evidence>